<dbReference type="KEGG" id="msar:MSAR_25060"/>
<dbReference type="PANTHER" id="PTHR36973:SF4">
    <property type="entry name" value="NODULATION PROTEIN"/>
    <property type="match status" value="1"/>
</dbReference>
<protein>
    <recommendedName>
        <fullName evidence="1">Methyltransferase FkbM domain-containing protein</fullName>
    </recommendedName>
</protein>
<accession>A0A7I7SS08</accession>
<evidence type="ECO:0000313" key="3">
    <source>
        <dbReference type="Proteomes" id="UP000466445"/>
    </source>
</evidence>
<dbReference type="Pfam" id="PF05050">
    <property type="entry name" value="Methyltransf_21"/>
    <property type="match status" value="1"/>
</dbReference>
<sequence>MKNLSNRILNGLVSVRLHWLASIAASVAVTVRDCRYTTVRWDGQDWAFIWSGGCLFWNSPLLSPKRITRLNIDLFLRRYSPKGGDVILDVGAGAGTEVCLFSEMVGASGKVIAIEADPVAARLLRKQAENLPHRNVRVLEVAVGKGEGSVHLSIAEPGSVQNSVAAVVGDDSIVVRSEPLANILSAQSVERVAYMKMNIEGAEYEALLSLGPAVEKIERMCVSCHDFTGVPGQKTYDQVFEYLTSSGLHVTKSRPNPKAPWEDYYLFAERAER</sequence>
<dbReference type="EMBL" id="AP022595">
    <property type="protein sequence ID" value="BBY59370.1"/>
    <property type="molecule type" value="Genomic_DNA"/>
</dbReference>
<dbReference type="Gene3D" id="3.40.50.150">
    <property type="entry name" value="Vaccinia Virus protein VP39"/>
    <property type="match status" value="1"/>
</dbReference>
<feature type="domain" description="Methyltransferase FkbM" evidence="1">
    <location>
        <begin position="89"/>
        <end position="245"/>
    </location>
</feature>
<organism evidence="2 3">
    <name type="scientific">Mycolicibacterium sarraceniae</name>
    <dbReference type="NCBI Taxonomy" id="1534348"/>
    <lineage>
        <taxon>Bacteria</taxon>
        <taxon>Bacillati</taxon>
        <taxon>Actinomycetota</taxon>
        <taxon>Actinomycetes</taxon>
        <taxon>Mycobacteriales</taxon>
        <taxon>Mycobacteriaceae</taxon>
        <taxon>Mycolicibacterium</taxon>
    </lineage>
</organism>
<dbReference type="CDD" id="cd02440">
    <property type="entry name" value="AdoMet_MTases"/>
    <property type="match status" value="1"/>
</dbReference>
<dbReference type="PANTHER" id="PTHR36973">
    <property type="entry name" value="SLL1456 PROTEIN-RELATED"/>
    <property type="match status" value="1"/>
</dbReference>
<dbReference type="NCBIfam" id="TIGR01444">
    <property type="entry name" value="fkbM_fam"/>
    <property type="match status" value="1"/>
</dbReference>
<dbReference type="RefSeq" id="WP_163697322.1">
    <property type="nucleotide sequence ID" value="NZ_AP022595.1"/>
</dbReference>
<dbReference type="Proteomes" id="UP000466445">
    <property type="component" value="Chromosome"/>
</dbReference>
<dbReference type="GO" id="GO:0008171">
    <property type="term" value="F:O-methyltransferase activity"/>
    <property type="evidence" value="ECO:0007669"/>
    <property type="project" value="TreeGrafter"/>
</dbReference>
<name>A0A7I7SS08_9MYCO</name>
<dbReference type="AlphaFoldDB" id="A0A7I7SS08"/>
<dbReference type="InterPro" id="IPR006342">
    <property type="entry name" value="FkbM_mtfrase"/>
</dbReference>
<evidence type="ECO:0000259" key="1">
    <source>
        <dbReference type="Pfam" id="PF05050"/>
    </source>
</evidence>
<dbReference type="InterPro" id="IPR029063">
    <property type="entry name" value="SAM-dependent_MTases_sf"/>
</dbReference>
<reference evidence="2 3" key="1">
    <citation type="journal article" date="2019" name="Emerg. Microbes Infect.">
        <title>Comprehensive subspecies identification of 175 nontuberculous mycobacteria species based on 7547 genomic profiles.</title>
        <authorList>
            <person name="Matsumoto Y."/>
            <person name="Kinjo T."/>
            <person name="Motooka D."/>
            <person name="Nabeya D."/>
            <person name="Jung N."/>
            <person name="Uechi K."/>
            <person name="Horii T."/>
            <person name="Iida T."/>
            <person name="Fujita J."/>
            <person name="Nakamura S."/>
        </authorList>
    </citation>
    <scope>NUCLEOTIDE SEQUENCE [LARGE SCALE GENOMIC DNA]</scope>
    <source>
        <strain evidence="2 3">JCM 30395</strain>
    </source>
</reference>
<gene>
    <name evidence="2" type="ORF">MSAR_25060</name>
</gene>
<keyword evidence="3" id="KW-1185">Reference proteome</keyword>
<dbReference type="SUPFAM" id="SSF53335">
    <property type="entry name" value="S-adenosyl-L-methionine-dependent methyltransferases"/>
    <property type="match status" value="1"/>
</dbReference>
<dbReference type="InterPro" id="IPR053188">
    <property type="entry name" value="FkbM_Methyltransferase"/>
</dbReference>
<proteinExistence type="predicted"/>
<evidence type="ECO:0000313" key="2">
    <source>
        <dbReference type="EMBL" id="BBY59370.1"/>
    </source>
</evidence>